<dbReference type="InterPro" id="IPR014905">
    <property type="entry name" value="HIRAN"/>
</dbReference>
<keyword evidence="7 14" id="KW-0863">Zinc-finger</keyword>
<evidence type="ECO:0000256" key="9">
    <source>
        <dbReference type="ARBA" id="ARBA00022806"/>
    </source>
</evidence>
<dbReference type="InterPro" id="IPR001650">
    <property type="entry name" value="Helicase_C-like"/>
</dbReference>
<feature type="domain" description="Helicase C-terminal" evidence="18">
    <location>
        <begin position="1136"/>
        <end position="1312"/>
    </location>
</feature>
<dbReference type="InterPro" id="IPR038718">
    <property type="entry name" value="SNF2-like_sf"/>
</dbReference>
<dbReference type="Pfam" id="PF00271">
    <property type="entry name" value="Helicase_C"/>
    <property type="match status" value="1"/>
</dbReference>
<dbReference type="Gene3D" id="3.40.50.10810">
    <property type="entry name" value="Tandem AAA-ATPase domain"/>
    <property type="match status" value="1"/>
</dbReference>
<dbReference type="Gene3D" id="3.30.40.10">
    <property type="entry name" value="Zinc/RING finger domain, C3HC4 (zinc finger)"/>
    <property type="match status" value="1"/>
</dbReference>
<evidence type="ECO:0000256" key="2">
    <source>
        <dbReference type="ARBA" id="ARBA00007025"/>
    </source>
</evidence>
<dbReference type="PROSITE" id="PS51194">
    <property type="entry name" value="HELICASE_CTER"/>
    <property type="match status" value="1"/>
</dbReference>
<dbReference type="SUPFAM" id="SSF57850">
    <property type="entry name" value="RING/U-box"/>
    <property type="match status" value="1"/>
</dbReference>
<keyword evidence="9" id="KW-0347">Helicase</keyword>
<dbReference type="InterPro" id="IPR001841">
    <property type="entry name" value="Znf_RING"/>
</dbReference>
<dbReference type="PANTHER" id="PTHR45626:SF22">
    <property type="entry name" value="DNA REPAIR PROTEIN RAD5"/>
    <property type="match status" value="1"/>
</dbReference>
<dbReference type="Gene3D" id="3.40.50.300">
    <property type="entry name" value="P-loop containing nucleotide triphosphate hydrolases"/>
    <property type="match status" value="1"/>
</dbReference>
<proteinExistence type="inferred from homology"/>
<evidence type="ECO:0000256" key="12">
    <source>
        <dbReference type="ARBA" id="ARBA00023204"/>
    </source>
</evidence>
<evidence type="ECO:0000256" key="4">
    <source>
        <dbReference type="ARBA" id="ARBA00022723"/>
    </source>
</evidence>
<dbReference type="SMART" id="SM00910">
    <property type="entry name" value="HIRAN"/>
    <property type="match status" value="1"/>
</dbReference>
<feature type="domain" description="Helicase ATP-binding" evidence="17">
    <location>
        <begin position="675"/>
        <end position="867"/>
    </location>
</feature>
<name>A0A4P6XL06_9ASCO</name>
<keyword evidence="4" id="KW-0479">Metal-binding</keyword>
<evidence type="ECO:0000256" key="1">
    <source>
        <dbReference type="ARBA" id="ARBA00004123"/>
    </source>
</evidence>
<evidence type="ECO:0000256" key="5">
    <source>
        <dbReference type="ARBA" id="ARBA00022741"/>
    </source>
</evidence>
<feature type="domain" description="RING-type" evidence="16">
    <location>
        <begin position="1035"/>
        <end position="1082"/>
    </location>
</feature>
<dbReference type="GO" id="GO:0006281">
    <property type="term" value="P:DNA repair"/>
    <property type="evidence" value="ECO:0007669"/>
    <property type="project" value="UniProtKB-KW"/>
</dbReference>
<feature type="region of interest" description="Disordered" evidence="15">
    <location>
        <begin position="290"/>
        <end position="325"/>
    </location>
</feature>
<dbReference type="InterPro" id="IPR049730">
    <property type="entry name" value="SNF2/RAD54-like_C"/>
</dbReference>
<evidence type="ECO:0000256" key="11">
    <source>
        <dbReference type="ARBA" id="ARBA00022840"/>
    </source>
</evidence>
<evidence type="ECO:0000259" key="16">
    <source>
        <dbReference type="PROSITE" id="PS50089"/>
    </source>
</evidence>
<keyword evidence="13" id="KW-0539">Nucleus</keyword>
<evidence type="ECO:0000313" key="20">
    <source>
        <dbReference type="Proteomes" id="UP000292447"/>
    </source>
</evidence>
<dbReference type="GO" id="GO:0003676">
    <property type="term" value="F:nucleic acid binding"/>
    <property type="evidence" value="ECO:0007669"/>
    <property type="project" value="InterPro"/>
</dbReference>
<reference evidence="20" key="1">
    <citation type="submission" date="2019-03" db="EMBL/GenBank/DDBJ databases">
        <title>Snf2 controls pulcherriminic acid biosynthesis and connects pigmentation and antifungal activity of the yeast Metschnikowia pulcherrima.</title>
        <authorList>
            <person name="Gore-Lloyd D."/>
            <person name="Sumann I."/>
            <person name="Brachmann A.O."/>
            <person name="Schneeberger K."/>
            <person name="Ortiz-Merino R.A."/>
            <person name="Moreno-Beltran M."/>
            <person name="Schlaefli M."/>
            <person name="Kirner P."/>
            <person name="Santos Kron A."/>
            <person name="Wolfe K.H."/>
            <person name="Piel J."/>
            <person name="Ahrens C.H."/>
            <person name="Henk D."/>
            <person name="Freimoser F.M."/>
        </authorList>
    </citation>
    <scope>NUCLEOTIDE SEQUENCE [LARGE SCALE GENOMIC DNA]</scope>
    <source>
        <strain evidence="20">APC 1.2</strain>
    </source>
</reference>
<keyword evidence="5" id="KW-0547">Nucleotide-binding</keyword>
<dbReference type="GO" id="GO:0005524">
    <property type="term" value="F:ATP binding"/>
    <property type="evidence" value="ECO:0007669"/>
    <property type="project" value="UniProtKB-KW"/>
</dbReference>
<evidence type="ECO:0000256" key="3">
    <source>
        <dbReference type="ARBA" id="ARBA00013412"/>
    </source>
</evidence>
<feature type="region of interest" description="Disordered" evidence="15">
    <location>
        <begin position="1"/>
        <end position="74"/>
    </location>
</feature>
<dbReference type="Pfam" id="PF08797">
    <property type="entry name" value="HIRAN"/>
    <property type="match status" value="1"/>
</dbReference>
<dbReference type="InterPro" id="IPR014001">
    <property type="entry name" value="Helicase_ATP-bd"/>
</dbReference>
<dbReference type="Pfam" id="PF00176">
    <property type="entry name" value="SNF2-rel_dom"/>
    <property type="match status" value="1"/>
</dbReference>
<dbReference type="EMBL" id="CP034456">
    <property type="protein sequence ID" value="QBM86254.1"/>
    <property type="molecule type" value="Genomic_DNA"/>
</dbReference>
<evidence type="ECO:0000256" key="14">
    <source>
        <dbReference type="PROSITE-ProRule" id="PRU00175"/>
    </source>
</evidence>
<dbReference type="Proteomes" id="UP000292447">
    <property type="component" value="Chromosome I"/>
</dbReference>
<dbReference type="GO" id="GO:0008270">
    <property type="term" value="F:zinc ion binding"/>
    <property type="evidence" value="ECO:0007669"/>
    <property type="project" value="UniProtKB-KW"/>
</dbReference>
<keyword evidence="10" id="KW-0862">Zinc</keyword>
<evidence type="ECO:0000259" key="17">
    <source>
        <dbReference type="PROSITE" id="PS51192"/>
    </source>
</evidence>
<feature type="compositionally biased region" description="Polar residues" evidence="15">
    <location>
        <begin position="290"/>
        <end position="300"/>
    </location>
</feature>
<dbReference type="SMART" id="SM00490">
    <property type="entry name" value="HELICc"/>
    <property type="match status" value="1"/>
</dbReference>
<sequence>MSIQAEKQRFFKSPGPKSEPVPENEVRPEEASAEGPIEDDYLVGKSTHTSELKREPVEIENQNETEAEIPEQNTQLCITTGDSADVPDVATEQVHTNQDHPRESLGSQEIEKRERALKLASQVKTHEVKTRPFKRGEKVDWRSVNAGFELFKNQMELIIENADQNIILRLFPKHFGLPNYLQRAVDAYFREISNEDNPASSQENIGTQNFDQISDSTQVASISQNAIISQTANNSQNANNSQEIDNRQIVPVERTLRSRRNNSNSNSNSNSSSQTESIQTVSIEIGNTQNDFAQTGNSEPENIHDEGSSQNGTETASQAEKSGQEKVQELMQHMLTQQVIETAEQGSTTWKRYIGTLDVEAWATRSLFGRLTYLQPLEIRRLLPSKMKKSLRVAAKFGDLAIIRLYTSPEGREFGRLPEDITRILAPLIDLDIADFEAFIMMDTRFSLLIGDSFYVQIRCYLNNNTFAEHGLYTGGEEESAAKRQKVTNAAFNFSLETEGEAALRLKQRSISRLFERLRIMLALAQDEAKTIVIDDDSPSQHDTPEPTDDLNLDQLKQFYLSNQHSDYLENLPETTTPPVENFAMLLRPYQKHGLAWMLSREKEIDLIQELSVVDGENLSTQRMQNIREDKGVMNPLWKEFRWPKDRQLDGSVVHHENKSFYANLYNGEFSIDRPIVQNVLKGGILADEMGLGKTILTLALIHSVPYDSPSAPVGFRNYASKTTLIIVPMSLLSQWKSEFERTNNNDNHKCYVYYGDLVQADLSFLLCNRTENIPIVVITTYGVVQNEWTRINKMRDDAGRLPKLGLFSVEFFRIVLDEGHTIRNRTTKTAKSVHELELRRKWILTGTPVVNRLDDIFSLVKYLKLEPWSNFSYWKTFVTLPFEQKKFNQTLDVVKAILQPIFLRRTKNMKQKDGTPLVYLPDKEVVIQELEFSEKEQLYYDFFKSKAYQSFKEGMRTGELLKKYTQILTHILRLRQVCCHSDLIASSHELDETWEQELENYEKPFAQEKFMLEAAMKKIMYGLYKSVNIDDSECSICTLAPIAIGELTLTECGHQYCFHCLMDHIKYQKNEGASALCPQCRHSISKHRLFKVHRRDTPMKEVRFHTNEEVDDPHSVYNFLLYHFNPDRSSAKIQALISHLRELKEQSPGELVVVFSQFSTFLDLIENEIKSLGTEEHQDFIVYKFDGRLSMTEREKILKKFTAQSKADGRITVLLLSLKAGGVGLNLTVARRVFMMDPWWSPSIEDQAIDRVHRIGQDHSVKVVRFIVKNSIELKMLRIQERKRKMGEAVEVEEEERRKQRIEEIKLLFDE</sequence>
<dbReference type="CDD" id="cd18008">
    <property type="entry name" value="DEXDc_SHPRH-like"/>
    <property type="match status" value="1"/>
</dbReference>
<dbReference type="GO" id="GO:0016818">
    <property type="term" value="F:hydrolase activity, acting on acid anhydrides, in phosphorus-containing anhydrides"/>
    <property type="evidence" value="ECO:0007669"/>
    <property type="project" value="InterPro"/>
</dbReference>
<dbReference type="InterPro" id="IPR050628">
    <property type="entry name" value="SNF2_RAD54_helicase_TF"/>
</dbReference>
<dbReference type="GO" id="GO:0008094">
    <property type="term" value="F:ATP-dependent activity, acting on DNA"/>
    <property type="evidence" value="ECO:0007669"/>
    <property type="project" value="TreeGrafter"/>
</dbReference>
<dbReference type="SMART" id="SM00184">
    <property type="entry name" value="RING"/>
    <property type="match status" value="1"/>
</dbReference>
<dbReference type="InterPro" id="IPR027417">
    <property type="entry name" value="P-loop_NTPase"/>
</dbReference>
<dbReference type="CDD" id="cd18793">
    <property type="entry name" value="SF2_C_SNF"/>
    <property type="match status" value="1"/>
</dbReference>
<dbReference type="InterPro" id="IPR013083">
    <property type="entry name" value="Znf_RING/FYVE/PHD"/>
</dbReference>
<feature type="compositionally biased region" description="Polar residues" evidence="15">
    <location>
        <begin position="308"/>
        <end position="321"/>
    </location>
</feature>
<comment type="similarity">
    <text evidence="2">Belongs to the SNF2/RAD54 helicase family.</text>
</comment>
<dbReference type="PANTHER" id="PTHR45626">
    <property type="entry name" value="TRANSCRIPTION TERMINATION FACTOR 2-RELATED"/>
    <property type="match status" value="1"/>
</dbReference>
<keyword evidence="11" id="KW-0067">ATP-binding</keyword>
<evidence type="ECO:0000256" key="15">
    <source>
        <dbReference type="SAM" id="MobiDB-lite"/>
    </source>
</evidence>
<dbReference type="PROSITE" id="PS51192">
    <property type="entry name" value="HELICASE_ATP_BIND_1"/>
    <property type="match status" value="1"/>
</dbReference>
<organism evidence="19 20">
    <name type="scientific">Metschnikowia aff. pulcherrima</name>
    <dbReference type="NCBI Taxonomy" id="2163413"/>
    <lineage>
        <taxon>Eukaryota</taxon>
        <taxon>Fungi</taxon>
        <taxon>Dikarya</taxon>
        <taxon>Ascomycota</taxon>
        <taxon>Saccharomycotina</taxon>
        <taxon>Pichiomycetes</taxon>
        <taxon>Metschnikowiaceae</taxon>
        <taxon>Metschnikowia</taxon>
    </lineage>
</organism>
<gene>
    <name evidence="19" type="primary">MPUL0A08910</name>
    <name evidence="19" type="ORF">METSCH_A08910</name>
</gene>
<dbReference type="SMART" id="SM00487">
    <property type="entry name" value="DEXDc"/>
    <property type="match status" value="1"/>
</dbReference>
<keyword evidence="12" id="KW-0234">DNA repair</keyword>
<dbReference type="InterPro" id="IPR000330">
    <property type="entry name" value="SNF2_N"/>
</dbReference>
<feature type="compositionally biased region" description="Low complexity" evidence="15">
    <location>
        <begin position="261"/>
        <end position="273"/>
    </location>
</feature>
<evidence type="ECO:0000259" key="18">
    <source>
        <dbReference type="PROSITE" id="PS51194"/>
    </source>
</evidence>
<dbReference type="GO" id="GO:0004386">
    <property type="term" value="F:helicase activity"/>
    <property type="evidence" value="ECO:0007669"/>
    <property type="project" value="UniProtKB-KW"/>
</dbReference>
<dbReference type="STRING" id="2163413.A0A4P6XL06"/>
<keyword evidence="8" id="KW-0378">Hydrolase</keyword>
<dbReference type="GO" id="GO:0005634">
    <property type="term" value="C:nucleus"/>
    <property type="evidence" value="ECO:0007669"/>
    <property type="project" value="UniProtKB-SubCell"/>
</dbReference>
<dbReference type="SUPFAM" id="SSF52540">
    <property type="entry name" value="P-loop containing nucleoside triphosphate hydrolases"/>
    <property type="match status" value="2"/>
</dbReference>
<dbReference type="Pfam" id="PF00097">
    <property type="entry name" value="zf-C3HC4"/>
    <property type="match status" value="1"/>
</dbReference>
<feature type="region of interest" description="Disordered" evidence="15">
    <location>
        <begin position="254"/>
        <end position="278"/>
    </location>
</feature>
<dbReference type="PROSITE" id="PS50089">
    <property type="entry name" value="ZF_RING_2"/>
    <property type="match status" value="1"/>
</dbReference>
<evidence type="ECO:0000256" key="7">
    <source>
        <dbReference type="ARBA" id="ARBA00022771"/>
    </source>
</evidence>
<dbReference type="InterPro" id="IPR018957">
    <property type="entry name" value="Znf_C3HC4_RING-type"/>
</dbReference>
<dbReference type="PROSITE" id="PS00518">
    <property type="entry name" value="ZF_RING_1"/>
    <property type="match status" value="1"/>
</dbReference>
<keyword evidence="6" id="KW-0227">DNA damage</keyword>
<evidence type="ECO:0000256" key="8">
    <source>
        <dbReference type="ARBA" id="ARBA00022801"/>
    </source>
</evidence>
<keyword evidence="20" id="KW-1185">Reference proteome</keyword>
<feature type="compositionally biased region" description="Basic and acidic residues" evidence="15">
    <location>
        <begin position="48"/>
        <end position="57"/>
    </location>
</feature>
<comment type="subcellular location">
    <subcellularLocation>
        <location evidence="1">Nucleus</location>
    </subcellularLocation>
</comment>
<accession>A0A4P6XL06</accession>
<dbReference type="InterPro" id="IPR017907">
    <property type="entry name" value="Znf_RING_CS"/>
</dbReference>
<evidence type="ECO:0000256" key="13">
    <source>
        <dbReference type="ARBA" id="ARBA00023242"/>
    </source>
</evidence>
<evidence type="ECO:0000313" key="19">
    <source>
        <dbReference type="EMBL" id="QBM86254.1"/>
    </source>
</evidence>
<protein>
    <recommendedName>
        <fullName evidence="3">DNA repair protein RAD5</fullName>
    </recommendedName>
</protein>
<evidence type="ECO:0000256" key="10">
    <source>
        <dbReference type="ARBA" id="ARBA00022833"/>
    </source>
</evidence>
<evidence type="ECO:0000256" key="6">
    <source>
        <dbReference type="ARBA" id="ARBA00022763"/>
    </source>
</evidence>